<dbReference type="SUPFAM" id="SSF53474">
    <property type="entry name" value="alpha/beta-Hydrolases"/>
    <property type="match status" value="1"/>
</dbReference>
<dbReference type="InterPro" id="IPR029058">
    <property type="entry name" value="AB_hydrolase_fold"/>
</dbReference>
<dbReference type="Pfam" id="PF00561">
    <property type="entry name" value="Abhydrolase_1"/>
    <property type="match status" value="1"/>
</dbReference>
<dbReference type="Proteomes" id="UP000189796">
    <property type="component" value="Chromosome I"/>
</dbReference>
<accession>A0A1M5HJB1</accession>
<evidence type="ECO:0000313" key="3">
    <source>
        <dbReference type="Proteomes" id="UP000189796"/>
    </source>
</evidence>
<protein>
    <submittedName>
        <fullName evidence="2">Pimeloyl-ACP methyl ester carboxylesterase</fullName>
    </submittedName>
</protein>
<name>A0A1M5HJB1_9BRAD</name>
<dbReference type="OrthoDB" id="9780765at2"/>
<dbReference type="InterPro" id="IPR000073">
    <property type="entry name" value="AB_hydrolase_1"/>
</dbReference>
<dbReference type="AlphaFoldDB" id="A0A1M5HJB1"/>
<dbReference type="GO" id="GO:0004806">
    <property type="term" value="F:triacylglycerol lipase activity"/>
    <property type="evidence" value="ECO:0007669"/>
    <property type="project" value="TreeGrafter"/>
</dbReference>
<dbReference type="PRINTS" id="PR00111">
    <property type="entry name" value="ABHYDROLASE"/>
</dbReference>
<dbReference type="InterPro" id="IPR050471">
    <property type="entry name" value="AB_hydrolase"/>
</dbReference>
<organism evidence="2 3">
    <name type="scientific">Bradyrhizobium erythrophlei</name>
    <dbReference type="NCBI Taxonomy" id="1437360"/>
    <lineage>
        <taxon>Bacteria</taxon>
        <taxon>Pseudomonadati</taxon>
        <taxon>Pseudomonadota</taxon>
        <taxon>Alphaproteobacteria</taxon>
        <taxon>Hyphomicrobiales</taxon>
        <taxon>Nitrobacteraceae</taxon>
        <taxon>Bradyrhizobium</taxon>
    </lineage>
</organism>
<sequence length="303" mass="33242">MKERRKSDRADKLQEQIPLAGRPMTMCDAEVNGIKIAFDIRGSGPPLILVMGYRLNSRAWPLDFIDALAERFTVVLFDNRGTGLSDKPLFGYELSNMAKDVCGLMDHLEIARANVLGYSMGGAIAQELVCRYPERVLSLVLCATLCGGRRAIYARSTVINIMHDLDGLDPAAAARRIWTVTYEPKYLATNIDKVERQMQRELETPTPLHAADLQFQAFVDFDTSEALSSVRSPTLIMTGDGDVLIPAHNSEVLAELIPDAQLAILPGFAHRVIWESTGQCVALIGNFLEQTQAAANAGDSYAG</sequence>
<evidence type="ECO:0000259" key="1">
    <source>
        <dbReference type="Pfam" id="PF00561"/>
    </source>
</evidence>
<dbReference type="GO" id="GO:0046503">
    <property type="term" value="P:glycerolipid catabolic process"/>
    <property type="evidence" value="ECO:0007669"/>
    <property type="project" value="TreeGrafter"/>
</dbReference>
<proteinExistence type="predicted"/>
<feature type="domain" description="AB hydrolase-1" evidence="1">
    <location>
        <begin position="45"/>
        <end position="275"/>
    </location>
</feature>
<gene>
    <name evidence="2" type="ORF">SAMN05443248_0501</name>
</gene>
<evidence type="ECO:0000313" key="2">
    <source>
        <dbReference type="EMBL" id="SHG16030.1"/>
    </source>
</evidence>
<dbReference type="Gene3D" id="3.40.50.1820">
    <property type="entry name" value="alpha/beta hydrolase"/>
    <property type="match status" value="1"/>
</dbReference>
<dbReference type="PANTHER" id="PTHR43433:SF5">
    <property type="entry name" value="AB HYDROLASE-1 DOMAIN-CONTAINING PROTEIN"/>
    <property type="match status" value="1"/>
</dbReference>
<dbReference type="RefSeq" id="WP_079599875.1">
    <property type="nucleotide sequence ID" value="NZ_LT670817.1"/>
</dbReference>
<reference evidence="2 3" key="1">
    <citation type="submission" date="2016-11" db="EMBL/GenBank/DDBJ databases">
        <authorList>
            <person name="Jaros S."/>
            <person name="Januszkiewicz K."/>
            <person name="Wedrychowicz H."/>
        </authorList>
    </citation>
    <scope>NUCLEOTIDE SEQUENCE [LARGE SCALE GENOMIC DNA]</scope>
    <source>
        <strain evidence="2 3">GAS138</strain>
    </source>
</reference>
<dbReference type="PANTHER" id="PTHR43433">
    <property type="entry name" value="HYDROLASE, ALPHA/BETA FOLD FAMILY PROTEIN"/>
    <property type="match status" value="1"/>
</dbReference>
<dbReference type="EMBL" id="LT670817">
    <property type="protein sequence ID" value="SHG16030.1"/>
    <property type="molecule type" value="Genomic_DNA"/>
</dbReference>